<comment type="caution">
    <text evidence="7">The sequence shown here is derived from an EMBL/GenBank/DDBJ whole genome shotgun (WGS) entry which is preliminary data.</text>
</comment>
<evidence type="ECO:0000259" key="6">
    <source>
        <dbReference type="Pfam" id="PF02826"/>
    </source>
</evidence>
<dbReference type="Proteomes" id="UP000885779">
    <property type="component" value="Unassembled WGS sequence"/>
</dbReference>
<dbReference type="PANTHER" id="PTHR42789">
    <property type="entry name" value="D-ISOMER SPECIFIC 2-HYDROXYACID DEHYDROGENASE FAMILY PROTEIN (AFU_ORTHOLOGUE AFUA_6G10090)"/>
    <property type="match status" value="1"/>
</dbReference>
<evidence type="ECO:0000256" key="3">
    <source>
        <dbReference type="ARBA" id="ARBA00023027"/>
    </source>
</evidence>
<name>A0A7V4WVB3_CALAY</name>
<dbReference type="PROSITE" id="PS00671">
    <property type="entry name" value="D_2_HYDROXYACID_DH_3"/>
    <property type="match status" value="1"/>
</dbReference>
<organism evidence="7">
    <name type="scientific">Caldithrix abyssi</name>
    <dbReference type="NCBI Taxonomy" id="187145"/>
    <lineage>
        <taxon>Bacteria</taxon>
        <taxon>Pseudomonadati</taxon>
        <taxon>Calditrichota</taxon>
        <taxon>Calditrichia</taxon>
        <taxon>Calditrichales</taxon>
        <taxon>Calditrichaceae</taxon>
        <taxon>Caldithrix</taxon>
    </lineage>
</organism>
<proteinExistence type="inferred from homology"/>
<evidence type="ECO:0000256" key="4">
    <source>
        <dbReference type="RuleBase" id="RU003719"/>
    </source>
</evidence>
<feature type="domain" description="D-isomer specific 2-hydroxyacid dehydrogenase NAD-binding" evidence="6">
    <location>
        <begin position="144"/>
        <end position="297"/>
    </location>
</feature>
<dbReference type="AlphaFoldDB" id="A0A7V4WVB3"/>
<dbReference type="GO" id="GO:0051287">
    <property type="term" value="F:NAD binding"/>
    <property type="evidence" value="ECO:0007669"/>
    <property type="project" value="InterPro"/>
</dbReference>
<gene>
    <name evidence="7" type="ORF">ENK44_06540</name>
</gene>
<evidence type="ECO:0000256" key="2">
    <source>
        <dbReference type="ARBA" id="ARBA00023002"/>
    </source>
</evidence>
<evidence type="ECO:0008006" key="8">
    <source>
        <dbReference type="Google" id="ProtNLM"/>
    </source>
</evidence>
<evidence type="ECO:0000259" key="5">
    <source>
        <dbReference type="Pfam" id="PF00389"/>
    </source>
</evidence>
<dbReference type="EMBL" id="DRQG01000062">
    <property type="protein sequence ID" value="HGY55337.1"/>
    <property type="molecule type" value="Genomic_DNA"/>
</dbReference>
<dbReference type="SUPFAM" id="SSF52283">
    <property type="entry name" value="Formate/glycerate dehydrogenase catalytic domain-like"/>
    <property type="match status" value="1"/>
</dbReference>
<dbReference type="GO" id="GO:0016616">
    <property type="term" value="F:oxidoreductase activity, acting on the CH-OH group of donors, NAD or NADP as acceptor"/>
    <property type="evidence" value="ECO:0007669"/>
    <property type="project" value="InterPro"/>
</dbReference>
<comment type="similarity">
    <text evidence="1 4">Belongs to the D-isomer specific 2-hydroxyacid dehydrogenase family.</text>
</comment>
<dbReference type="Gene3D" id="3.40.50.720">
    <property type="entry name" value="NAD(P)-binding Rossmann-like Domain"/>
    <property type="match status" value="2"/>
</dbReference>
<dbReference type="InterPro" id="IPR036291">
    <property type="entry name" value="NAD(P)-bd_dom_sf"/>
</dbReference>
<dbReference type="InterPro" id="IPR006139">
    <property type="entry name" value="D-isomer_2_OHA_DH_cat_dom"/>
</dbReference>
<protein>
    <recommendedName>
        <fullName evidence="8">Phosphoglycerate dehydrogenase</fullName>
    </recommendedName>
</protein>
<accession>A0A7V4WVB3</accession>
<dbReference type="PANTHER" id="PTHR42789:SF1">
    <property type="entry name" value="D-ISOMER SPECIFIC 2-HYDROXYACID DEHYDROGENASE FAMILY PROTEIN (AFU_ORTHOLOGUE AFUA_6G10090)"/>
    <property type="match status" value="1"/>
</dbReference>
<evidence type="ECO:0000313" key="7">
    <source>
        <dbReference type="EMBL" id="HGY55337.1"/>
    </source>
</evidence>
<dbReference type="InterPro" id="IPR029753">
    <property type="entry name" value="D-isomer_DH_CS"/>
</dbReference>
<dbReference type="InterPro" id="IPR050857">
    <property type="entry name" value="D-2-hydroxyacid_DH"/>
</dbReference>
<dbReference type="Pfam" id="PF02826">
    <property type="entry name" value="2-Hacid_dh_C"/>
    <property type="match status" value="1"/>
</dbReference>
<keyword evidence="2 4" id="KW-0560">Oxidoreductase</keyword>
<feature type="domain" description="D-isomer specific 2-hydroxyacid dehydrogenase catalytic" evidence="5">
    <location>
        <begin position="32"/>
        <end position="329"/>
    </location>
</feature>
<dbReference type="Pfam" id="PF00389">
    <property type="entry name" value="2-Hacid_dh"/>
    <property type="match status" value="1"/>
</dbReference>
<sequence>MKKKILVLATSFLDELMTHPEEEGLARKKLEELAQTSNDEIEVEYRTERDPTQPMREEELTDVHAVIADLEPYNRDLLERVGKKNGGTLGLIARYGIGYNSIDLQAATENGIMVTNAPGCNAMPTAEWAQDTILSVAGRRILQHQNAAAGQPKHGPSRLDVYGKTLGVIGTGTIGKNVVQLMSGFKMNVLAYDLYPDETWAKANHVKYVSAKEIYTQADFITLHASADRQIIGSEELSMMHPTTVLVNCARGVLVDNRAAYHAVKKEKLWGYGLDEIWLEEDLSLEGMNIIVSPHVGSDTDMGKVGMQIMSTEAVIDYMTGNIPKFVVNKEVLKQL</sequence>
<dbReference type="InterPro" id="IPR006140">
    <property type="entry name" value="D-isomer_DH_NAD-bd"/>
</dbReference>
<reference evidence="7" key="1">
    <citation type="journal article" date="2020" name="mSystems">
        <title>Genome- and Community-Level Interaction Insights into Carbon Utilization and Element Cycling Functions of Hydrothermarchaeota in Hydrothermal Sediment.</title>
        <authorList>
            <person name="Zhou Z."/>
            <person name="Liu Y."/>
            <person name="Xu W."/>
            <person name="Pan J."/>
            <person name="Luo Z.H."/>
            <person name="Li M."/>
        </authorList>
    </citation>
    <scope>NUCLEOTIDE SEQUENCE [LARGE SCALE GENOMIC DNA]</scope>
    <source>
        <strain evidence="7">HyVt-577</strain>
    </source>
</reference>
<evidence type="ECO:0000256" key="1">
    <source>
        <dbReference type="ARBA" id="ARBA00005854"/>
    </source>
</evidence>
<keyword evidence="3" id="KW-0520">NAD</keyword>
<dbReference type="SUPFAM" id="SSF51735">
    <property type="entry name" value="NAD(P)-binding Rossmann-fold domains"/>
    <property type="match status" value="1"/>
</dbReference>